<organism evidence="6 7">
    <name type="scientific">Veronia pacifica</name>
    <dbReference type="NCBI Taxonomy" id="1080227"/>
    <lineage>
        <taxon>Bacteria</taxon>
        <taxon>Pseudomonadati</taxon>
        <taxon>Pseudomonadota</taxon>
        <taxon>Gammaproteobacteria</taxon>
        <taxon>Vibrionales</taxon>
        <taxon>Vibrionaceae</taxon>
        <taxon>Veronia</taxon>
    </lineage>
</organism>
<dbReference type="Pfam" id="PF00126">
    <property type="entry name" value="HTH_1"/>
    <property type="match status" value="1"/>
</dbReference>
<evidence type="ECO:0000259" key="5">
    <source>
        <dbReference type="PROSITE" id="PS50931"/>
    </source>
</evidence>
<dbReference type="SUPFAM" id="SSF53850">
    <property type="entry name" value="Periplasmic binding protein-like II"/>
    <property type="match status" value="1"/>
</dbReference>
<protein>
    <recommendedName>
        <fullName evidence="5">HTH lysR-type domain-containing protein</fullName>
    </recommendedName>
</protein>
<dbReference type="Gene3D" id="1.10.10.10">
    <property type="entry name" value="Winged helix-like DNA-binding domain superfamily/Winged helix DNA-binding domain"/>
    <property type="match status" value="1"/>
</dbReference>
<dbReference type="EMBL" id="LYBM01000013">
    <property type="protein sequence ID" value="ODA33749.1"/>
    <property type="molecule type" value="Genomic_DNA"/>
</dbReference>
<dbReference type="GO" id="GO:0003677">
    <property type="term" value="F:DNA binding"/>
    <property type="evidence" value="ECO:0007669"/>
    <property type="project" value="UniProtKB-KW"/>
</dbReference>
<dbReference type="Pfam" id="PF03466">
    <property type="entry name" value="LysR_substrate"/>
    <property type="match status" value="1"/>
</dbReference>
<dbReference type="STRING" id="1080227.A8L45_08930"/>
<comment type="similarity">
    <text evidence="1">Belongs to the LysR transcriptional regulatory family.</text>
</comment>
<dbReference type="InterPro" id="IPR000847">
    <property type="entry name" value="LysR_HTH_N"/>
</dbReference>
<comment type="caution">
    <text evidence="6">The sequence shown here is derived from an EMBL/GenBank/DDBJ whole genome shotgun (WGS) entry which is preliminary data.</text>
</comment>
<keyword evidence="7" id="KW-1185">Reference proteome</keyword>
<gene>
    <name evidence="6" type="ORF">A8L45_08930</name>
</gene>
<dbReference type="PRINTS" id="PR00039">
    <property type="entry name" value="HTHLYSR"/>
</dbReference>
<dbReference type="PANTHER" id="PTHR30537:SF5">
    <property type="entry name" value="HTH-TYPE TRANSCRIPTIONAL ACTIVATOR TTDR-RELATED"/>
    <property type="match status" value="1"/>
</dbReference>
<evidence type="ECO:0000256" key="1">
    <source>
        <dbReference type="ARBA" id="ARBA00009437"/>
    </source>
</evidence>
<dbReference type="GO" id="GO:0003700">
    <property type="term" value="F:DNA-binding transcription factor activity"/>
    <property type="evidence" value="ECO:0007669"/>
    <property type="project" value="InterPro"/>
</dbReference>
<dbReference type="InterPro" id="IPR036390">
    <property type="entry name" value="WH_DNA-bd_sf"/>
</dbReference>
<evidence type="ECO:0000256" key="3">
    <source>
        <dbReference type="ARBA" id="ARBA00023125"/>
    </source>
</evidence>
<dbReference type="InterPro" id="IPR058163">
    <property type="entry name" value="LysR-type_TF_proteobact-type"/>
</dbReference>
<name>A0A1C3EKJ6_9GAMM</name>
<evidence type="ECO:0000313" key="7">
    <source>
        <dbReference type="Proteomes" id="UP000094936"/>
    </source>
</evidence>
<dbReference type="OrthoDB" id="9786526at2"/>
<dbReference type="PROSITE" id="PS50931">
    <property type="entry name" value="HTH_LYSR"/>
    <property type="match status" value="1"/>
</dbReference>
<dbReference type="InterPro" id="IPR036388">
    <property type="entry name" value="WH-like_DNA-bd_sf"/>
</dbReference>
<dbReference type="AlphaFoldDB" id="A0A1C3EKJ6"/>
<dbReference type="InterPro" id="IPR005119">
    <property type="entry name" value="LysR_subst-bd"/>
</dbReference>
<accession>A0A1C3EKJ6</accession>
<dbReference type="Gene3D" id="3.40.190.290">
    <property type="match status" value="1"/>
</dbReference>
<dbReference type="Proteomes" id="UP000094936">
    <property type="component" value="Unassembled WGS sequence"/>
</dbReference>
<evidence type="ECO:0000256" key="2">
    <source>
        <dbReference type="ARBA" id="ARBA00023015"/>
    </source>
</evidence>
<dbReference type="RefSeq" id="WP_068901397.1">
    <property type="nucleotide sequence ID" value="NZ_JBHUIF010000015.1"/>
</dbReference>
<feature type="domain" description="HTH lysR-type" evidence="5">
    <location>
        <begin position="9"/>
        <end position="64"/>
    </location>
</feature>
<dbReference type="FunFam" id="1.10.10.10:FF:000001">
    <property type="entry name" value="LysR family transcriptional regulator"/>
    <property type="match status" value="1"/>
</dbReference>
<dbReference type="SUPFAM" id="SSF46785">
    <property type="entry name" value="Winged helix' DNA-binding domain"/>
    <property type="match status" value="1"/>
</dbReference>
<sequence>MKKGTLDHLEQLVVFTMLAKEQHFTRAGNRLGISKSQVSKQVRALEDRLGIPLVNRNTRSVSLTETGIQYAAHGIKILQLFDEAECSVQRFEQTETGNIDLYLDENVTLQQAMALTSPFQTQYPDVRFHFIRQTHRHEFDPIFHLAVLPSPPSSVKSLRLTRYPLRLVASKKYIDKNGRPKSHADLSQFNCIATQSRQASIQQGWRTSQHEKMKALFVEGNIKLENCEDVLIAVEQHCGIGYLPAHLVNEKIREGHLVSLLDELTNTSTSSLYLIYPDTQDIPNVCEAFINFLINQL</sequence>
<evidence type="ECO:0000313" key="6">
    <source>
        <dbReference type="EMBL" id="ODA33749.1"/>
    </source>
</evidence>
<evidence type="ECO:0000256" key="4">
    <source>
        <dbReference type="ARBA" id="ARBA00023163"/>
    </source>
</evidence>
<reference evidence="6 7" key="1">
    <citation type="submission" date="2016-05" db="EMBL/GenBank/DDBJ databases">
        <title>Genomic Taxonomy of the Vibrionaceae.</title>
        <authorList>
            <person name="Gomez-Gil B."/>
            <person name="Enciso-Ibarra J."/>
        </authorList>
    </citation>
    <scope>NUCLEOTIDE SEQUENCE [LARGE SCALE GENOMIC DNA]</scope>
    <source>
        <strain evidence="6 7">CAIM 1920</strain>
    </source>
</reference>
<dbReference type="PANTHER" id="PTHR30537">
    <property type="entry name" value="HTH-TYPE TRANSCRIPTIONAL REGULATOR"/>
    <property type="match status" value="1"/>
</dbReference>
<keyword evidence="2" id="KW-0805">Transcription regulation</keyword>
<keyword evidence="4" id="KW-0804">Transcription</keyword>
<keyword evidence="3" id="KW-0238">DNA-binding</keyword>
<proteinExistence type="inferred from homology"/>